<feature type="chain" id="PRO_5020320022" description="Cutinase" evidence="5">
    <location>
        <begin position="24"/>
        <end position="444"/>
    </location>
</feature>
<accession>A0A4U0XGN5</accession>
<evidence type="ECO:0008006" key="8">
    <source>
        <dbReference type="Google" id="ProtNLM"/>
    </source>
</evidence>
<dbReference type="Pfam" id="PF01083">
    <property type="entry name" value="Cutinase"/>
    <property type="match status" value="1"/>
</dbReference>
<dbReference type="OrthoDB" id="2586582at2759"/>
<feature type="compositionally biased region" description="Basic and acidic residues" evidence="3">
    <location>
        <begin position="432"/>
        <end position="444"/>
    </location>
</feature>
<gene>
    <name evidence="6" type="ORF">B0A55_05083</name>
</gene>
<feature type="transmembrane region" description="Helical" evidence="4">
    <location>
        <begin position="373"/>
        <end position="394"/>
    </location>
</feature>
<protein>
    <recommendedName>
        <fullName evidence="8">Cutinase</fullName>
    </recommendedName>
</protein>
<keyword evidence="4" id="KW-1133">Transmembrane helix</keyword>
<evidence type="ECO:0000256" key="3">
    <source>
        <dbReference type="SAM" id="MobiDB-lite"/>
    </source>
</evidence>
<dbReference type="InterPro" id="IPR029058">
    <property type="entry name" value="AB_hydrolase_fold"/>
</dbReference>
<keyword evidence="4" id="KW-0472">Membrane</keyword>
<organism evidence="6 7">
    <name type="scientific">Friedmanniomyces simplex</name>
    <dbReference type="NCBI Taxonomy" id="329884"/>
    <lineage>
        <taxon>Eukaryota</taxon>
        <taxon>Fungi</taxon>
        <taxon>Dikarya</taxon>
        <taxon>Ascomycota</taxon>
        <taxon>Pezizomycotina</taxon>
        <taxon>Dothideomycetes</taxon>
        <taxon>Dothideomycetidae</taxon>
        <taxon>Mycosphaerellales</taxon>
        <taxon>Teratosphaeriaceae</taxon>
        <taxon>Friedmanniomyces</taxon>
    </lineage>
</organism>
<evidence type="ECO:0000313" key="7">
    <source>
        <dbReference type="Proteomes" id="UP000309340"/>
    </source>
</evidence>
<dbReference type="Gene3D" id="3.40.50.1820">
    <property type="entry name" value="alpha/beta hydrolase"/>
    <property type="match status" value="1"/>
</dbReference>
<proteinExistence type="predicted"/>
<keyword evidence="7" id="KW-1185">Reference proteome</keyword>
<keyword evidence="4" id="KW-0812">Transmembrane</keyword>
<dbReference type="STRING" id="329884.A0A4U0XGN5"/>
<dbReference type="PANTHER" id="PTHR33630">
    <property type="entry name" value="CUTINASE RV1984C-RELATED-RELATED"/>
    <property type="match status" value="1"/>
</dbReference>
<dbReference type="EMBL" id="NAJQ01000198">
    <property type="protein sequence ID" value="TKA75277.1"/>
    <property type="molecule type" value="Genomic_DNA"/>
</dbReference>
<evidence type="ECO:0000256" key="5">
    <source>
        <dbReference type="SAM" id="SignalP"/>
    </source>
</evidence>
<dbReference type="Proteomes" id="UP000309340">
    <property type="component" value="Unassembled WGS sequence"/>
</dbReference>
<feature type="region of interest" description="Disordered" evidence="3">
    <location>
        <begin position="406"/>
        <end position="444"/>
    </location>
</feature>
<evidence type="ECO:0000256" key="2">
    <source>
        <dbReference type="ARBA" id="ARBA00023157"/>
    </source>
</evidence>
<name>A0A4U0XGN5_9PEZI</name>
<reference evidence="6 7" key="1">
    <citation type="submission" date="2017-03" db="EMBL/GenBank/DDBJ databases">
        <title>Genomes of endolithic fungi from Antarctica.</title>
        <authorList>
            <person name="Coleine C."/>
            <person name="Masonjones S."/>
            <person name="Stajich J.E."/>
        </authorList>
    </citation>
    <scope>NUCLEOTIDE SEQUENCE [LARGE SCALE GENOMIC DNA]</scope>
    <source>
        <strain evidence="6 7">CCFEE 5184</strain>
    </source>
</reference>
<dbReference type="SMART" id="SM01110">
    <property type="entry name" value="Cutinase"/>
    <property type="match status" value="1"/>
</dbReference>
<dbReference type="AlphaFoldDB" id="A0A4U0XGN5"/>
<evidence type="ECO:0000256" key="4">
    <source>
        <dbReference type="SAM" id="Phobius"/>
    </source>
</evidence>
<dbReference type="GO" id="GO:0052689">
    <property type="term" value="F:carboxylic ester hydrolase activity"/>
    <property type="evidence" value="ECO:0007669"/>
    <property type="project" value="UniProtKB-ARBA"/>
</dbReference>
<feature type="signal peptide" evidence="5">
    <location>
        <begin position="1"/>
        <end position="23"/>
    </location>
</feature>
<keyword evidence="2" id="KW-1015">Disulfide bond</keyword>
<comment type="caution">
    <text evidence="6">The sequence shown here is derived from an EMBL/GenBank/DDBJ whole genome shotgun (WGS) entry which is preliminary data.</text>
</comment>
<evidence type="ECO:0000313" key="6">
    <source>
        <dbReference type="EMBL" id="TKA75277.1"/>
    </source>
</evidence>
<keyword evidence="1" id="KW-0378">Hydrolase</keyword>
<dbReference type="SUPFAM" id="SSF53474">
    <property type="entry name" value="alpha/beta-Hydrolases"/>
    <property type="match status" value="1"/>
</dbReference>
<dbReference type="InterPro" id="IPR000675">
    <property type="entry name" value="Cutinase/axe"/>
</dbReference>
<keyword evidence="5" id="KW-0732">Signal</keyword>
<dbReference type="PANTHER" id="PTHR33630:SF9">
    <property type="entry name" value="CUTINASE 4"/>
    <property type="match status" value="1"/>
</dbReference>
<evidence type="ECO:0000256" key="1">
    <source>
        <dbReference type="ARBA" id="ARBA00022801"/>
    </source>
</evidence>
<sequence>MQPFPISTTLITSQLLVSSCVLAVSPSHLDPRSQCYSGVFTLVARGSEEPQGQSVLETIASSITAAIPNSGSNEVVYPALLSFWNSAPTGVTNAQQQLQDYYSACPDGKIVIMGYSQGSYVMSTTLAGGNYSGESWAPLASNIGQNIAAVVLFGDQSRMLGQGTIAEGTNCADPCTATSPLALTSPYNSSMEAYTDRLEEWCAAADPICCKTGTDIQAHLSYWSTNTTDTVVHNLIRHLIGNKPGHKIVVDVSIYLLAFTIIGLFFTGFDRFLAVIHHCGGNPLLIRLEYHRYLASDGVCNRIALSFGKCFHERRQSTRAVHGHLEAGVFLFGVIEWASVGNNLTPTSQLISIGNLGGATGCNIYSSQQAPHYWLGFGLRLGILVAGVTCTLLLRVAKANINKKRDATSEEEIASNTEAELLDMGDQSPWYSKDEERDAVEHME</sequence>